<sequence length="114" mass="12672">MKNVLGFIFEILRILVVMFVILGAYAVFNSYVLEWLGGIHILGGSWLELVFFLLQAGGILILITVFYRNKLKLSGAMREYQPPFAPETARKMVIAGIAAIAVSYVILFALAIFS</sequence>
<gene>
    <name evidence="2" type="ORF">SAMN05444126_10719</name>
</gene>
<keyword evidence="3" id="KW-1185">Reference proteome</keyword>
<accession>A0A1H9SIF3</accession>
<dbReference type="STRING" id="1464123.SAMN05444126_10719"/>
<proteinExistence type="predicted"/>
<dbReference type="OrthoDB" id="2971583at2"/>
<dbReference type="RefSeq" id="WP_143057127.1">
    <property type="nucleotide sequence ID" value="NZ_FOGV01000007.1"/>
</dbReference>
<comment type="caution">
    <text evidence="2">The sequence shown here is derived from an EMBL/GenBank/DDBJ whole genome shotgun (WGS) entry which is preliminary data.</text>
</comment>
<evidence type="ECO:0000313" key="2">
    <source>
        <dbReference type="EMBL" id="SER84810.1"/>
    </source>
</evidence>
<keyword evidence="1" id="KW-1133">Transmembrane helix</keyword>
<keyword evidence="1" id="KW-0812">Transmembrane</keyword>
<feature type="transmembrane region" description="Helical" evidence="1">
    <location>
        <begin position="45"/>
        <end position="67"/>
    </location>
</feature>
<dbReference type="EMBL" id="FOGV01000007">
    <property type="protein sequence ID" value="SER84810.1"/>
    <property type="molecule type" value="Genomic_DNA"/>
</dbReference>
<organism evidence="2 3">
    <name type="scientific">Salisediminibacterium halotolerans</name>
    <dbReference type="NCBI Taxonomy" id="517425"/>
    <lineage>
        <taxon>Bacteria</taxon>
        <taxon>Bacillati</taxon>
        <taxon>Bacillota</taxon>
        <taxon>Bacilli</taxon>
        <taxon>Bacillales</taxon>
        <taxon>Bacillaceae</taxon>
        <taxon>Salisediminibacterium</taxon>
    </lineage>
</organism>
<feature type="transmembrane region" description="Helical" evidence="1">
    <location>
        <begin position="12"/>
        <end position="33"/>
    </location>
</feature>
<protein>
    <submittedName>
        <fullName evidence="2">Uncharacterized protein</fullName>
    </submittedName>
</protein>
<keyword evidence="1" id="KW-0472">Membrane</keyword>
<feature type="transmembrane region" description="Helical" evidence="1">
    <location>
        <begin position="88"/>
        <end position="113"/>
    </location>
</feature>
<evidence type="ECO:0000256" key="1">
    <source>
        <dbReference type="SAM" id="Phobius"/>
    </source>
</evidence>
<reference evidence="3" key="1">
    <citation type="submission" date="2016-10" db="EMBL/GenBank/DDBJ databases">
        <authorList>
            <person name="de Groot N.N."/>
        </authorList>
    </citation>
    <scope>NUCLEOTIDE SEQUENCE [LARGE SCALE GENOMIC DNA]</scope>
    <source>
        <strain evidence="3">10nlg</strain>
    </source>
</reference>
<evidence type="ECO:0000313" key="3">
    <source>
        <dbReference type="Proteomes" id="UP000199318"/>
    </source>
</evidence>
<dbReference type="Proteomes" id="UP000199318">
    <property type="component" value="Unassembled WGS sequence"/>
</dbReference>
<dbReference type="AlphaFoldDB" id="A0A1H9SIF3"/>
<name>A0A1H9SIF3_9BACI</name>